<dbReference type="EMBL" id="CARXXK010000002">
    <property type="protein sequence ID" value="CAI6358090.1"/>
    <property type="molecule type" value="Genomic_DNA"/>
</dbReference>
<evidence type="ECO:0000313" key="3">
    <source>
        <dbReference type="Proteomes" id="UP001160148"/>
    </source>
</evidence>
<dbReference type="AlphaFoldDB" id="A0AAV0WQC3"/>
<evidence type="ECO:0000256" key="1">
    <source>
        <dbReference type="SAM" id="MobiDB-lite"/>
    </source>
</evidence>
<feature type="region of interest" description="Disordered" evidence="1">
    <location>
        <begin position="1"/>
        <end position="25"/>
    </location>
</feature>
<protein>
    <submittedName>
        <fullName evidence="2">Uncharacterized protein</fullName>
    </submittedName>
</protein>
<proteinExistence type="predicted"/>
<name>A0AAV0WQC3_9HEMI</name>
<organism evidence="2 3">
    <name type="scientific">Macrosiphum euphorbiae</name>
    <name type="common">potato aphid</name>
    <dbReference type="NCBI Taxonomy" id="13131"/>
    <lineage>
        <taxon>Eukaryota</taxon>
        <taxon>Metazoa</taxon>
        <taxon>Ecdysozoa</taxon>
        <taxon>Arthropoda</taxon>
        <taxon>Hexapoda</taxon>
        <taxon>Insecta</taxon>
        <taxon>Pterygota</taxon>
        <taxon>Neoptera</taxon>
        <taxon>Paraneoptera</taxon>
        <taxon>Hemiptera</taxon>
        <taxon>Sternorrhyncha</taxon>
        <taxon>Aphidomorpha</taxon>
        <taxon>Aphidoidea</taxon>
        <taxon>Aphididae</taxon>
        <taxon>Macrosiphini</taxon>
        <taxon>Macrosiphum</taxon>
    </lineage>
</organism>
<comment type="caution">
    <text evidence="2">The sequence shown here is derived from an EMBL/GenBank/DDBJ whole genome shotgun (WGS) entry which is preliminary data.</text>
</comment>
<dbReference type="Proteomes" id="UP001160148">
    <property type="component" value="Unassembled WGS sequence"/>
</dbReference>
<reference evidence="2 3" key="1">
    <citation type="submission" date="2023-01" db="EMBL/GenBank/DDBJ databases">
        <authorList>
            <person name="Whitehead M."/>
        </authorList>
    </citation>
    <scope>NUCLEOTIDE SEQUENCE [LARGE SCALE GENOMIC DNA]</scope>
</reference>
<gene>
    <name evidence="2" type="ORF">MEUPH1_LOCUS13647</name>
</gene>
<accession>A0AAV0WQC3</accession>
<evidence type="ECO:0000313" key="2">
    <source>
        <dbReference type="EMBL" id="CAI6358090.1"/>
    </source>
</evidence>
<sequence length="106" mass="12359">MRVDGNHQGACDAAMPRIRNAQSSRQPQYWWTSEIAELRKATLAARKKYQREARRGPAEAENHIFKEASRDLRLAIKRSQDTCWKNLCAEVDHNPWGMAHRWSRGK</sequence>
<keyword evidence="3" id="KW-1185">Reference proteome</keyword>